<evidence type="ECO:0000256" key="3">
    <source>
        <dbReference type="ARBA" id="ARBA00022989"/>
    </source>
</evidence>
<feature type="transmembrane region" description="Helical" evidence="5">
    <location>
        <begin position="277"/>
        <end position="299"/>
    </location>
</feature>
<feature type="transmembrane region" description="Helical" evidence="5">
    <location>
        <begin position="37"/>
        <end position="58"/>
    </location>
</feature>
<name>A0A7C4D1C2_THEPE</name>
<dbReference type="EMBL" id="DTBQ01000007">
    <property type="protein sequence ID" value="HGM46155.1"/>
    <property type="molecule type" value="Genomic_DNA"/>
</dbReference>
<organism evidence="8">
    <name type="scientific">Thermofilum pendens</name>
    <dbReference type="NCBI Taxonomy" id="2269"/>
    <lineage>
        <taxon>Archaea</taxon>
        <taxon>Thermoproteota</taxon>
        <taxon>Thermoprotei</taxon>
        <taxon>Thermofilales</taxon>
        <taxon>Thermofilaceae</taxon>
        <taxon>Thermofilum</taxon>
    </lineage>
</organism>
<dbReference type="PANTHER" id="PTHR43373">
    <property type="entry name" value="NA(+)/H(+) ANTIPORTER SUBUNIT"/>
    <property type="match status" value="1"/>
</dbReference>
<feature type="domain" description="NADH-Ubiquinone oxidoreductase (complex I) chain 5 N-terminal" evidence="7">
    <location>
        <begin position="66"/>
        <end position="103"/>
    </location>
</feature>
<feature type="transmembrane region" description="Helical" evidence="5">
    <location>
        <begin position="6"/>
        <end position="25"/>
    </location>
</feature>
<dbReference type="InterPro" id="IPR001750">
    <property type="entry name" value="ND/Mrp_TM"/>
</dbReference>
<evidence type="ECO:0000313" key="8">
    <source>
        <dbReference type="EMBL" id="HGM46155.1"/>
    </source>
</evidence>
<dbReference type="InterPro" id="IPR050616">
    <property type="entry name" value="CPA3_Na-H_Antiporter_A"/>
</dbReference>
<dbReference type="AlphaFoldDB" id="A0A7C4D1C2"/>
<dbReference type="PANTHER" id="PTHR43373:SF1">
    <property type="entry name" value="NA(+)_H(+) ANTIPORTER SUBUNIT A"/>
    <property type="match status" value="1"/>
</dbReference>
<feature type="transmembrane region" description="Helical" evidence="5">
    <location>
        <begin position="157"/>
        <end position="177"/>
    </location>
</feature>
<feature type="domain" description="NADH:quinone oxidoreductase/Mrp antiporter transmembrane" evidence="6">
    <location>
        <begin position="119"/>
        <end position="389"/>
    </location>
</feature>
<evidence type="ECO:0000256" key="2">
    <source>
        <dbReference type="ARBA" id="ARBA00022692"/>
    </source>
</evidence>
<feature type="transmembrane region" description="Helical" evidence="5">
    <location>
        <begin position="189"/>
        <end position="211"/>
    </location>
</feature>
<proteinExistence type="predicted"/>
<evidence type="ECO:0000256" key="5">
    <source>
        <dbReference type="SAM" id="Phobius"/>
    </source>
</evidence>
<gene>
    <name evidence="8" type="ORF">ENU21_00175</name>
</gene>
<feature type="transmembrane region" description="Helical" evidence="5">
    <location>
        <begin position="249"/>
        <end position="270"/>
    </location>
</feature>
<feature type="transmembrane region" description="Helical" evidence="5">
    <location>
        <begin position="334"/>
        <end position="362"/>
    </location>
</feature>
<feature type="transmembrane region" description="Helical" evidence="5">
    <location>
        <begin position="70"/>
        <end position="90"/>
    </location>
</feature>
<feature type="transmembrane region" description="Helical" evidence="5">
    <location>
        <begin position="429"/>
        <end position="451"/>
    </location>
</feature>
<comment type="caution">
    <text evidence="8">The sequence shown here is derived from an EMBL/GenBank/DDBJ whole genome shotgun (WGS) entry which is preliminary data.</text>
</comment>
<feature type="transmembrane region" description="Helical" evidence="5">
    <location>
        <begin position="559"/>
        <end position="577"/>
    </location>
</feature>
<evidence type="ECO:0000259" key="6">
    <source>
        <dbReference type="Pfam" id="PF00361"/>
    </source>
</evidence>
<reference evidence="8" key="1">
    <citation type="journal article" date="2020" name="mSystems">
        <title>Genome- and Community-Level Interaction Insights into Carbon Utilization and Element Cycling Functions of Hydrothermarchaeota in Hydrothermal Sediment.</title>
        <authorList>
            <person name="Zhou Z."/>
            <person name="Liu Y."/>
            <person name="Xu W."/>
            <person name="Pan J."/>
            <person name="Luo Z.H."/>
            <person name="Li M."/>
        </authorList>
    </citation>
    <scope>NUCLEOTIDE SEQUENCE</scope>
    <source>
        <strain evidence="8">SpSt-649</strain>
    </source>
</reference>
<evidence type="ECO:0000256" key="4">
    <source>
        <dbReference type="ARBA" id="ARBA00023136"/>
    </source>
</evidence>
<protein>
    <submittedName>
        <fullName evidence="8">NADH-quinone oxidoreductase subunit L</fullName>
    </submittedName>
</protein>
<dbReference type="Pfam" id="PF00662">
    <property type="entry name" value="Proton_antipo_N"/>
    <property type="match status" value="1"/>
</dbReference>
<dbReference type="PRINTS" id="PR01434">
    <property type="entry name" value="NADHDHGNASE5"/>
</dbReference>
<evidence type="ECO:0000256" key="1">
    <source>
        <dbReference type="ARBA" id="ARBA00004141"/>
    </source>
</evidence>
<feature type="transmembrane region" description="Helical" evidence="5">
    <location>
        <begin position="223"/>
        <end position="243"/>
    </location>
</feature>
<feature type="transmembrane region" description="Helical" evidence="5">
    <location>
        <begin position="471"/>
        <end position="492"/>
    </location>
</feature>
<dbReference type="InterPro" id="IPR001516">
    <property type="entry name" value="Proton_antipo_N"/>
</dbReference>
<dbReference type="Pfam" id="PF00361">
    <property type="entry name" value="Proton_antipo_M"/>
    <property type="match status" value="1"/>
</dbReference>
<evidence type="ECO:0000259" key="7">
    <source>
        <dbReference type="Pfam" id="PF00662"/>
    </source>
</evidence>
<dbReference type="GO" id="GO:0016020">
    <property type="term" value="C:membrane"/>
    <property type="evidence" value="ECO:0007669"/>
    <property type="project" value="UniProtKB-SubCell"/>
</dbReference>
<sequence>MSAAVALEYYVAAIAAQPLVGLLVYPLQRFSHRLARALPVASSAALLAILLLGVQGGTRGVIPLVKLDPLSQIFSLMIALIGFLCMLYSYEYMARDPSPGRYYFWMLTFLSSMLLLVIADSVLLFLLAWELTSLCSFSLISHWNFRRESLAGAFKALAVTELGSSLVLLGFVLSGGITLSSALERAGAAAQTLLVLGALAKSAQYPFLIWLPDAMEAPTPVSAYLHAAAMVKAGLYLLARLSASMQAPVAWLTVVIGCVSMLAGSFLMLFPNDVKRVLAYSTISHLGLLTSTVPTAGLVPTLVHFVNHAVAKALLFLTAGAVEHETGKRSLTELGGLAAGMPITAACFTAGFLSLAGIPLFGGFVSKWLVLYSAIASGGLGWLLLVSLLASTVFAFMGLARVAGGVFFGSPVEGEKAREPGIPMSIPMLVLAAGTVLLGVYPAPLIDWAALAAGKAPPQGTSVPALPSGAVGAAVAALLLGAVAIGAVAFFVSRGLRPAAVYVCGEDPAEARTSGVHLFSDLFRASRKYLFLADPDAWVVPLAKGLHTILERKLMSRKFCIAATISLILLIALSFAVR</sequence>
<keyword evidence="4 5" id="KW-0472">Membrane</keyword>
<keyword evidence="2 5" id="KW-0812">Transmembrane</keyword>
<feature type="transmembrane region" description="Helical" evidence="5">
    <location>
        <begin position="102"/>
        <end position="119"/>
    </location>
</feature>
<keyword evidence="3 5" id="KW-1133">Transmembrane helix</keyword>
<accession>A0A7C4D1C2</accession>
<comment type="subcellular location">
    <subcellularLocation>
        <location evidence="1">Membrane</location>
        <topology evidence="1">Multi-pass membrane protein</topology>
    </subcellularLocation>
</comment>